<dbReference type="OrthoDB" id="7305894at2"/>
<name>A0A1I4FM68_9HYPH</name>
<dbReference type="Proteomes" id="UP000198804">
    <property type="component" value="Unassembled WGS sequence"/>
</dbReference>
<protein>
    <submittedName>
        <fullName evidence="1">Uncharacterized protein</fullName>
    </submittedName>
</protein>
<dbReference type="InterPro" id="IPR025395">
    <property type="entry name" value="Phage_tail_terminator-like"/>
</dbReference>
<keyword evidence="2" id="KW-1185">Reference proteome</keyword>
<reference evidence="2" key="1">
    <citation type="submission" date="2016-10" db="EMBL/GenBank/DDBJ databases">
        <authorList>
            <person name="Varghese N."/>
            <person name="Submissions S."/>
        </authorList>
    </citation>
    <scope>NUCLEOTIDE SEQUENCE [LARGE SCALE GENOMIC DNA]</scope>
    <source>
        <strain evidence="2">CGMCC 1.6474</strain>
    </source>
</reference>
<dbReference type="Pfam" id="PF13554">
    <property type="entry name" value="Phage_tail_terminator_5"/>
    <property type="match status" value="1"/>
</dbReference>
<dbReference type="STRING" id="414703.SAMN04488125_11097"/>
<proteinExistence type="predicted"/>
<organism evidence="1 2">
    <name type="scientific">Methylorubrum salsuginis</name>
    <dbReference type="NCBI Taxonomy" id="414703"/>
    <lineage>
        <taxon>Bacteria</taxon>
        <taxon>Pseudomonadati</taxon>
        <taxon>Pseudomonadota</taxon>
        <taxon>Alphaproteobacteria</taxon>
        <taxon>Hyphomicrobiales</taxon>
        <taxon>Methylobacteriaceae</taxon>
        <taxon>Methylorubrum</taxon>
    </lineage>
</organism>
<evidence type="ECO:0000313" key="1">
    <source>
        <dbReference type="EMBL" id="SFL18559.1"/>
    </source>
</evidence>
<dbReference type="AlphaFoldDB" id="A0A1I4FM68"/>
<sequence length="141" mass="14865">MALSAVSAAVEGRLTAWSAALTGRPPVRGLNTQDAETPADNSAYLEVHYPVSTSEQISMGAPGANVWRDEGAFRVLLNVESGSGVVGALALVDEIAALFRGKNFDGVRCFAPSQPVIDDRNDAGGWFTLSFAVPYDHDIIA</sequence>
<dbReference type="RefSeq" id="WP_091946876.1">
    <property type="nucleotide sequence ID" value="NZ_FOSV01000010.1"/>
</dbReference>
<accession>A0A1I4FM68</accession>
<dbReference type="EMBL" id="FOSV01000010">
    <property type="protein sequence ID" value="SFL18559.1"/>
    <property type="molecule type" value="Genomic_DNA"/>
</dbReference>
<gene>
    <name evidence="1" type="ORF">SAMN04488125_11097</name>
</gene>
<evidence type="ECO:0000313" key="2">
    <source>
        <dbReference type="Proteomes" id="UP000198804"/>
    </source>
</evidence>
<dbReference type="Gene3D" id="3.30.2000.20">
    <property type="match status" value="1"/>
</dbReference>